<evidence type="ECO:0000313" key="1">
    <source>
        <dbReference type="EMBL" id="TNJ67186.1"/>
    </source>
</evidence>
<dbReference type="PANTHER" id="PTHR38448">
    <property type="entry name" value="REGULATORY PROTEIN YLBF-RELATED"/>
    <property type="match status" value="1"/>
</dbReference>
<dbReference type="SUPFAM" id="SSF158622">
    <property type="entry name" value="YheA/YmcA-like"/>
    <property type="match status" value="1"/>
</dbReference>
<reference evidence="1 2" key="1">
    <citation type="submission" date="2019-05" db="EMBL/GenBank/DDBJ databases">
        <title>We sequenced the genome of Paenibacillus hemerocallicola KCTC 33185 for further insight into its adaptation and study the phylogeny of Paenibacillus.</title>
        <authorList>
            <person name="Narsing Rao M.P."/>
        </authorList>
    </citation>
    <scope>NUCLEOTIDE SEQUENCE [LARGE SCALE GENOMIC DNA]</scope>
    <source>
        <strain evidence="1 2">KCTC 33185</strain>
    </source>
</reference>
<dbReference type="Proteomes" id="UP000307943">
    <property type="component" value="Unassembled WGS sequence"/>
</dbReference>
<dbReference type="InterPro" id="IPR052767">
    <property type="entry name" value="Bact_com_dev_regulator"/>
</dbReference>
<dbReference type="RefSeq" id="WP_139601321.1">
    <property type="nucleotide sequence ID" value="NZ_VDCQ01000006.1"/>
</dbReference>
<comment type="caution">
    <text evidence="1">The sequence shown here is derived from an EMBL/GenBank/DDBJ whole genome shotgun (WGS) entry which is preliminary data.</text>
</comment>
<protein>
    <submittedName>
        <fullName evidence="1">YlbF family regulator</fullName>
    </submittedName>
</protein>
<dbReference type="Gene3D" id="1.20.1500.10">
    <property type="entry name" value="YheA/YmcA-like"/>
    <property type="match status" value="1"/>
</dbReference>
<organism evidence="1 2">
    <name type="scientific">Paenibacillus hemerocallicola</name>
    <dbReference type="NCBI Taxonomy" id="1172614"/>
    <lineage>
        <taxon>Bacteria</taxon>
        <taxon>Bacillati</taxon>
        <taxon>Bacillota</taxon>
        <taxon>Bacilli</taxon>
        <taxon>Bacillales</taxon>
        <taxon>Paenibacillaceae</taxon>
        <taxon>Paenibacillus</taxon>
    </lineage>
</organism>
<sequence>MSMTETQTLDMAQLLLQAYNVGDMINSSAEVAEYIRWKNAVERDSVIQSAVAAFAKAKLMFEDCERFGHFHPDYHAALEVVNKAQEKLDAFEAVRRFKEAEARLDDLLFSVSETIAHAVSETIKVPSNNPLPTGGSCSTGGCSGGCSSCG</sequence>
<proteinExistence type="predicted"/>
<evidence type="ECO:0000313" key="2">
    <source>
        <dbReference type="Proteomes" id="UP000307943"/>
    </source>
</evidence>
<dbReference type="InterPro" id="IPR010368">
    <property type="entry name" value="Com_YlbF"/>
</dbReference>
<dbReference type="PANTHER" id="PTHR38448:SF2">
    <property type="entry name" value="REGULATORY PROTEIN YLBF"/>
    <property type="match status" value="1"/>
</dbReference>
<gene>
    <name evidence="1" type="ORF">FE784_06480</name>
</gene>
<dbReference type="OrthoDB" id="2157513at2"/>
<keyword evidence="2" id="KW-1185">Reference proteome</keyword>
<dbReference type="AlphaFoldDB" id="A0A5C4TEV3"/>
<dbReference type="Pfam" id="PF06133">
    <property type="entry name" value="Com_YlbF"/>
    <property type="match status" value="1"/>
</dbReference>
<dbReference type="InterPro" id="IPR023378">
    <property type="entry name" value="YheA/YmcA-like_dom_sf"/>
</dbReference>
<name>A0A5C4TEV3_9BACL</name>
<dbReference type="EMBL" id="VDCQ01000006">
    <property type="protein sequence ID" value="TNJ67186.1"/>
    <property type="molecule type" value="Genomic_DNA"/>
</dbReference>
<accession>A0A5C4TEV3</accession>